<reference evidence="4 5" key="1">
    <citation type="journal article" date="2014" name="Genome Announc.">
        <title>Draft genome sequences of eight enterohepatic helicobacter species isolated from both laboratory and wild rodents.</title>
        <authorList>
            <person name="Sheh A."/>
            <person name="Shen Z."/>
            <person name="Fox J.G."/>
        </authorList>
    </citation>
    <scope>NUCLEOTIDE SEQUENCE [LARGE SCALE GENOMIC DNA]</scope>
    <source>
        <strain evidence="4 5">MIT 98-6810</strain>
    </source>
</reference>
<dbReference type="Gene3D" id="3.40.30.10">
    <property type="entry name" value="Glutaredoxin"/>
    <property type="match status" value="1"/>
</dbReference>
<dbReference type="AlphaFoldDB" id="A0A099UHJ9"/>
<feature type="signal peptide" evidence="1">
    <location>
        <begin position="1"/>
        <end position="16"/>
    </location>
</feature>
<dbReference type="Proteomes" id="UP000064525">
    <property type="component" value="Chromosome I"/>
</dbReference>
<name>A0A099UHJ9_9HELI</name>
<dbReference type="Pfam" id="PF18257">
    <property type="entry name" value="DsbG_N"/>
    <property type="match status" value="1"/>
</dbReference>
<dbReference type="EMBL" id="LN907858">
    <property type="protein sequence ID" value="CUU40981.1"/>
    <property type="molecule type" value="Genomic_DNA"/>
</dbReference>
<gene>
    <name evidence="3" type="ORF">BN2458_PEG2098</name>
    <name evidence="4" type="ORF">LS75_004205</name>
</gene>
<dbReference type="InterPro" id="IPR036249">
    <property type="entry name" value="Thioredoxin-like_sf"/>
</dbReference>
<dbReference type="OrthoDB" id="9800545at2"/>
<dbReference type="RefSeq" id="WP_034326346.1">
    <property type="nucleotide sequence ID" value="NZ_CAJTQN010000001.1"/>
</dbReference>
<keyword evidence="3" id="KW-0413">Isomerase</keyword>
<dbReference type="GO" id="GO:0016853">
    <property type="term" value="F:isomerase activity"/>
    <property type="evidence" value="ECO:0007669"/>
    <property type="project" value="UniProtKB-KW"/>
</dbReference>
<dbReference type="KEGG" id="hty:BN2458_PEG2098"/>
<feature type="domain" description="Disulfide isomerase DsbG N-terminal" evidence="2">
    <location>
        <begin position="23"/>
        <end position="107"/>
    </location>
</feature>
<organism evidence="3 6">
    <name type="scientific">Helicobacter typhlonius</name>
    <dbReference type="NCBI Taxonomy" id="76936"/>
    <lineage>
        <taxon>Bacteria</taxon>
        <taxon>Pseudomonadati</taxon>
        <taxon>Campylobacterota</taxon>
        <taxon>Epsilonproteobacteria</taxon>
        <taxon>Campylobacterales</taxon>
        <taxon>Helicobacteraceae</taxon>
        <taxon>Helicobacter</taxon>
    </lineage>
</organism>
<dbReference type="SUPFAM" id="SSF52833">
    <property type="entry name" value="Thioredoxin-like"/>
    <property type="match status" value="1"/>
</dbReference>
<dbReference type="GeneID" id="78152195"/>
<dbReference type="EMBL" id="JRPF02000003">
    <property type="protein sequence ID" value="TLD78957.1"/>
    <property type="molecule type" value="Genomic_DNA"/>
</dbReference>
<feature type="chain" id="PRO_5044540579" evidence="1">
    <location>
        <begin position="17"/>
        <end position="244"/>
    </location>
</feature>
<sequence>MKKLLLCLVCVSICFAASFEDTLKETIKNSTKQNVKILKVQNLQSSPDIKLVVIDVGNMQVPIFASKDGKIIVGVSNVFFANKSEDIGTIGSVLKQIDADNNPGPSDAALEKFFKQIPKDEYIVLNSPNKNVKKSTYIVSDPNCPSCQRELQNIDKHLADSNVYMLVVGFLGQDSAVKASIIRERLLDVKDNKQKIDVLKEVYKPQSKVPQKYLNIDVKDTMKINKKVADIGINSVPFIYESKK</sequence>
<protein>
    <submittedName>
        <fullName evidence="3">Disulphide isomerase</fullName>
    </submittedName>
    <submittedName>
        <fullName evidence="4">Protein-disulfide isomerase</fullName>
    </submittedName>
</protein>
<evidence type="ECO:0000313" key="6">
    <source>
        <dbReference type="Proteomes" id="UP000064525"/>
    </source>
</evidence>
<dbReference type="PATRIC" id="fig|76936.10.peg.2048"/>
<keyword evidence="5" id="KW-1185">Reference proteome</keyword>
<reference evidence="6" key="3">
    <citation type="submission" date="2015-11" db="EMBL/GenBank/DDBJ databases">
        <authorList>
            <person name="Anvar S.Y."/>
        </authorList>
    </citation>
    <scope>NUCLEOTIDE SEQUENCE [LARGE SCALE GENOMIC DNA]</scope>
</reference>
<evidence type="ECO:0000259" key="2">
    <source>
        <dbReference type="Pfam" id="PF18257"/>
    </source>
</evidence>
<evidence type="ECO:0000256" key="1">
    <source>
        <dbReference type="SAM" id="SignalP"/>
    </source>
</evidence>
<evidence type="ECO:0000313" key="4">
    <source>
        <dbReference type="EMBL" id="TLD78957.1"/>
    </source>
</evidence>
<reference evidence="3" key="2">
    <citation type="submission" date="2015-11" db="EMBL/GenBank/DDBJ databases">
        <authorList>
            <person name="Zhang Y."/>
            <person name="Guo Z."/>
        </authorList>
    </citation>
    <scope>NUCLEOTIDE SEQUENCE</scope>
    <source>
        <strain evidence="3">1</strain>
    </source>
</reference>
<dbReference type="Proteomes" id="UP000029925">
    <property type="component" value="Unassembled WGS sequence"/>
</dbReference>
<proteinExistence type="predicted"/>
<dbReference type="STRING" id="76936.BN2458_PEG2098"/>
<dbReference type="Gene3D" id="3.10.450.520">
    <property type="match status" value="1"/>
</dbReference>
<dbReference type="InterPro" id="IPR041556">
    <property type="entry name" value="DsbG_N"/>
</dbReference>
<keyword evidence="1" id="KW-0732">Signal</keyword>
<evidence type="ECO:0000313" key="3">
    <source>
        <dbReference type="EMBL" id="CUU40981.1"/>
    </source>
</evidence>
<evidence type="ECO:0000313" key="5">
    <source>
        <dbReference type="Proteomes" id="UP000029925"/>
    </source>
</evidence>
<accession>A0A099UHJ9</accession>